<dbReference type="EMBL" id="MK175054">
    <property type="protein sequence ID" value="QFO90916.1"/>
    <property type="molecule type" value="Genomic_DNA"/>
</dbReference>
<accession>A0A5J6YDF5</accession>
<keyword evidence="1" id="KW-1133">Transmembrane helix</keyword>
<keyword evidence="2" id="KW-0496">Mitochondrion</keyword>
<proteinExistence type="predicted"/>
<sequence length="120" mass="14401">MNQKYFAKVQPFRYGFLPISSKESSDQIKERKLRPYKRRHLSLYGKRKKMLLRLPFLALLELLRLFLLTWMSVSQISSLTFGAQLVLNLKTDKGYFFLIHALMHLFRVQSRLRAVHRYHS</sequence>
<organism evidence="2">
    <name type="scientific">Cynodon dactylon x Cynodon transvaalensis</name>
    <dbReference type="NCBI Taxonomy" id="1920021"/>
    <lineage>
        <taxon>Eukaryota</taxon>
        <taxon>Viridiplantae</taxon>
        <taxon>Streptophyta</taxon>
        <taxon>Embryophyta</taxon>
        <taxon>Tracheophyta</taxon>
        <taxon>Spermatophyta</taxon>
        <taxon>Magnoliopsida</taxon>
        <taxon>Liliopsida</taxon>
        <taxon>Poales</taxon>
        <taxon>Poaceae</taxon>
        <taxon>PACMAD clade</taxon>
        <taxon>Chloridoideae</taxon>
        <taxon>Cynodonteae</taxon>
        <taxon>Eleusininae</taxon>
        <taxon>Cynodon</taxon>
    </lineage>
</organism>
<feature type="transmembrane region" description="Helical" evidence="1">
    <location>
        <begin position="51"/>
        <end position="73"/>
    </location>
</feature>
<protein>
    <submittedName>
        <fullName evidence="2">Uncharacterized protein</fullName>
    </submittedName>
</protein>
<dbReference type="AlphaFoldDB" id="A0A5J6YDF5"/>
<keyword evidence="1" id="KW-0472">Membrane</keyword>
<reference evidence="2" key="1">
    <citation type="submission" date="2018-11" db="EMBL/GenBank/DDBJ databases">
        <title>Complete mitochondrial genome sequencing and phylogenetic Analysis of Cynodon dactylon Cynodon transvaalensis.</title>
        <authorList>
            <person name="Huang S."/>
            <person name="Shi Y."/>
            <person name="Jiang S."/>
            <person name="Zhou X."/>
            <person name="Liang J."/>
        </authorList>
    </citation>
    <scope>NUCLEOTIDE SEQUENCE</scope>
</reference>
<evidence type="ECO:0000256" key="1">
    <source>
        <dbReference type="SAM" id="Phobius"/>
    </source>
</evidence>
<name>A0A5J6YDF5_9POAL</name>
<evidence type="ECO:0000313" key="2">
    <source>
        <dbReference type="EMBL" id="QFO90916.1"/>
    </source>
</evidence>
<geneLocation type="mitochondrion" evidence="2"/>
<gene>
    <name evidence="2" type="primary">ORF120</name>
</gene>
<keyword evidence="1" id="KW-0812">Transmembrane</keyword>